<protein>
    <submittedName>
        <fullName evidence="1">Uncharacterized protein</fullName>
    </submittedName>
</protein>
<gene>
    <name evidence="1" type="ORF">E2C01_081681</name>
</gene>
<name>A0A5B7IWI9_PORTR</name>
<dbReference type="Proteomes" id="UP000324222">
    <property type="component" value="Unassembled WGS sequence"/>
</dbReference>
<organism evidence="1 2">
    <name type="scientific">Portunus trituberculatus</name>
    <name type="common">Swimming crab</name>
    <name type="synonym">Neptunus trituberculatus</name>
    <dbReference type="NCBI Taxonomy" id="210409"/>
    <lineage>
        <taxon>Eukaryota</taxon>
        <taxon>Metazoa</taxon>
        <taxon>Ecdysozoa</taxon>
        <taxon>Arthropoda</taxon>
        <taxon>Crustacea</taxon>
        <taxon>Multicrustacea</taxon>
        <taxon>Malacostraca</taxon>
        <taxon>Eumalacostraca</taxon>
        <taxon>Eucarida</taxon>
        <taxon>Decapoda</taxon>
        <taxon>Pleocyemata</taxon>
        <taxon>Brachyura</taxon>
        <taxon>Eubrachyura</taxon>
        <taxon>Portunoidea</taxon>
        <taxon>Portunidae</taxon>
        <taxon>Portuninae</taxon>
        <taxon>Portunus</taxon>
    </lineage>
</organism>
<evidence type="ECO:0000313" key="1">
    <source>
        <dbReference type="EMBL" id="MPC86845.1"/>
    </source>
</evidence>
<accession>A0A5B7IWI9</accession>
<sequence length="73" mass="7956">MKAAIDHVSSASGDTTLCSRECEVLHLINRDDSLAMPPSTWDCLALCCVHQGRLSLASFTYLTPSLLLFLSQT</sequence>
<proteinExistence type="predicted"/>
<evidence type="ECO:0000313" key="2">
    <source>
        <dbReference type="Proteomes" id="UP000324222"/>
    </source>
</evidence>
<dbReference type="EMBL" id="VSRR010072668">
    <property type="protein sequence ID" value="MPC86845.1"/>
    <property type="molecule type" value="Genomic_DNA"/>
</dbReference>
<keyword evidence="2" id="KW-1185">Reference proteome</keyword>
<reference evidence="1 2" key="1">
    <citation type="submission" date="2019-05" db="EMBL/GenBank/DDBJ databases">
        <title>Another draft genome of Portunus trituberculatus and its Hox gene families provides insights of decapod evolution.</title>
        <authorList>
            <person name="Jeong J.-H."/>
            <person name="Song I."/>
            <person name="Kim S."/>
            <person name="Choi T."/>
            <person name="Kim D."/>
            <person name="Ryu S."/>
            <person name="Kim W."/>
        </authorList>
    </citation>
    <scope>NUCLEOTIDE SEQUENCE [LARGE SCALE GENOMIC DNA]</scope>
    <source>
        <tissue evidence="1">Muscle</tissue>
    </source>
</reference>
<comment type="caution">
    <text evidence="1">The sequence shown here is derived from an EMBL/GenBank/DDBJ whole genome shotgun (WGS) entry which is preliminary data.</text>
</comment>
<dbReference type="AlphaFoldDB" id="A0A5B7IWI9"/>